<comment type="caution">
    <text evidence="3">The sequence shown here is derived from an EMBL/GenBank/DDBJ whole genome shotgun (WGS) entry which is preliminary data.</text>
</comment>
<dbReference type="Pfam" id="PF13490">
    <property type="entry name" value="zf-HC2"/>
    <property type="match status" value="1"/>
</dbReference>
<keyword evidence="1" id="KW-1133">Transmembrane helix</keyword>
<dbReference type="RefSeq" id="WP_345055676.1">
    <property type="nucleotide sequence ID" value="NZ_BAABDK010000022.1"/>
</dbReference>
<keyword evidence="4" id="KW-1185">Reference proteome</keyword>
<dbReference type="InterPro" id="IPR041916">
    <property type="entry name" value="Anti_sigma_zinc_sf"/>
</dbReference>
<protein>
    <recommendedName>
        <fullName evidence="2">Putative zinc-finger domain-containing protein</fullName>
    </recommendedName>
</protein>
<proteinExistence type="predicted"/>
<dbReference type="Gene3D" id="1.10.10.1320">
    <property type="entry name" value="Anti-sigma factor, zinc-finger domain"/>
    <property type="match status" value="1"/>
</dbReference>
<sequence>METKDPNCESTRERLADWLSDQLPDAERRTLDAHLAQCPACQQELAAFRQLWHTMGGIATPEPGEQVRPRFYGMLAEFEAETSHETWTGKLQQLWQQLLNPNPALRMAYSVLILVVGLVVGYRLNN</sequence>
<evidence type="ECO:0000313" key="4">
    <source>
        <dbReference type="Proteomes" id="UP001501469"/>
    </source>
</evidence>
<evidence type="ECO:0000313" key="3">
    <source>
        <dbReference type="EMBL" id="GAA4040595.1"/>
    </source>
</evidence>
<feature type="domain" description="Putative zinc-finger" evidence="2">
    <location>
        <begin position="8"/>
        <end position="42"/>
    </location>
</feature>
<dbReference type="Proteomes" id="UP001501469">
    <property type="component" value="Unassembled WGS sequence"/>
</dbReference>
<keyword evidence="1" id="KW-0472">Membrane</keyword>
<reference evidence="4" key="1">
    <citation type="journal article" date="2019" name="Int. J. Syst. Evol. Microbiol.">
        <title>The Global Catalogue of Microorganisms (GCM) 10K type strain sequencing project: providing services to taxonomists for standard genome sequencing and annotation.</title>
        <authorList>
            <consortium name="The Broad Institute Genomics Platform"/>
            <consortium name="The Broad Institute Genome Sequencing Center for Infectious Disease"/>
            <person name="Wu L."/>
            <person name="Ma J."/>
        </authorList>
    </citation>
    <scope>NUCLEOTIDE SEQUENCE [LARGE SCALE GENOMIC DNA]</scope>
    <source>
        <strain evidence="4">JCM 17225</strain>
    </source>
</reference>
<dbReference type="InterPro" id="IPR027383">
    <property type="entry name" value="Znf_put"/>
</dbReference>
<feature type="transmembrane region" description="Helical" evidence="1">
    <location>
        <begin position="104"/>
        <end position="124"/>
    </location>
</feature>
<gene>
    <name evidence="3" type="ORF">GCM10022409_28140</name>
</gene>
<evidence type="ECO:0000259" key="2">
    <source>
        <dbReference type="Pfam" id="PF13490"/>
    </source>
</evidence>
<keyword evidence="1" id="KW-0812">Transmembrane</keyword>
<evidence type="ECO:0000256" key="1">
    <source>
        <dbReference type="SAM" id="Phobius"/>
    </source>
</evidence>
<dbReference type="EMBL" id="BAABDK010000022">
    <property type="protein sequence ID" value="GAA4040595.1"/>
    <property type="molecule type" value="Genomic_DNA"/>
</dbReference>
<accession>A0ABP7UD00</accession>
<organism evidence="3 4">
    <name type="scientific">Hymenobacter glaciei</name>
    <dbReference type="NCBI Taxonomy" id="877209"/>
    <lineage>
        <taxon>Bacteria</taxon>
        <taxon>Pseudomonadati</taxon>
        <taxon>Bacteroidota</taxon>
        <taxon>Cytophagia</taxon>
        <taxon>Cytophagales</taxon>
        <taxon>Hymenobacteraceae</taxon>
        <taxon>Hymenobacter</taxon>
    </lineage>
</organism>
<name>A0ABP7UD00_9BACT</name>